<dbReference type="RefSeq" id="WP_326926865.1">
    <property type="nucleotide sequence ID" value="NZ_CP123443.1"/>
</dbReference>
<comment type="similarity">
    <text evidence="1 8">Belongs to the cytidylate kinase family. Type 1 subfamily.</text>
</comment>
<feature type="domain" description="Cytidylate kinase" evidence="9">
    <location>
        <begin position="3"/>
        <end position="223"/>
    </location>
</feature>
<dbReference type="Proteomes" id="UP001228690">
    <property type="component" value="Chromosome"/>
</dbReference>
<dbReference type="EMBL" id="CP123443">
    <property type="protein sequence ID" value="WGK68679.1"/>
    <property type="molecule type" value="Genomic_DNA"/>
</dbReference>
<comment type="subcellular location">
    <subcellularLocation>
        <location evidence="8">Cytoplasm</location>
    </subcellularLocation>
</comment>
<dbReference type="SUPFAM" id="SSF52540">
    <property type="entry name" value="P-loop containing nucleoside triphosphate hydrolases"/>
    <property type="match status" value="1"/>
</dbReference>
<dbReference type="InterPro" id="IPR027417">
    <property type="entry name" value="P-loop_NTPase"/>
</dbReference>
<dbReference type="GO" id="GO:0016301">
    <property type="term" value="F:kinase activity"/>
    <property type="evidence" value="ECO:0007669"/>
    <property type="project" value="UniProtKB-KW"/>
</dbReference>
<protein>
    <recommendedName>
        <fullName evidence="8">Cytidylate kinase</fullName>
        <shortName evidence="8">CK</shortName>
        <ecNumber evidence="8">2.7.4.25</ecNumber>
    </recommendedName>
    <alternativeName>
        <fullName evidence="8">Cytidine monophosphate kinase</fullName>
        <shortName evidence="8">CMP kinase</shortName>
    </alternativeName>
</protein>
<evidence type="ECO:0000256" key="5">
    <source>
        <dbReference type="ARBA" id="ARBA00022840"/>
    </source>
</evidence>
<evidence type="ECO:0000256" key="3">
    <source>
        <dbReference type="ARBA" id="ARBA00022741"/>
    </source>
</evidence>
<evidence type="ECO:0000259" key="9">
    <source>
        <dbReference type="Pfam" id="PF02224"/>
    </source>
</evidence>
<dbReference type="EC" id="2.7.4.25" evidence="8"/>
<gene>
    <name evidence="8 10" type="primary">cmk</name>
    <name evidence="10" type="ORF">P0082_09340</name>
</gene>
<evidence type="ECO:0000256" key="4">
    <source>
        <dbReference type="ARBA" id="ARBA00022777"/>
    </source>
</evidence>
<keyword evidence="2 8" id="KW-0808">Transferase</keyword>
<organism evidence="10 11">
    <name type="scientific">Candidatus Haliotispira prima</name>
    <dbReference type="NCBI Taxonomy" id="3034016"/>
    <lineage>
        <taxon>Bacteria</taxon>
        <taxon>Pseudomonadati</taxon>
        <taxon>Spirochaetota</taxon>
        <taxon>Spirochaetia</taxon>
        <taxon>Spirochaetales</taxon>
        <taxon>Spirochaetaceae</taxon>
        <taxon>Candidatus Haliotispira</taxon>
    </lineage>
</organism>
<evidence type="ECO:0000313" key="11">
    <source>
        <dbReference type="Proteomes" id="UP001228690"/>
    </source>
</evidence>
<dbReference type="CDD" id="cd02020">
    <property type="entry name" value="CMPK"/>
    <property type="match status" value="1"/>
</dbReference>
<comment type="catalytic activity">
    <reaction evidence="6 8">
        <text>dCMP + ATP = dCDP + ADP</text>
        <dbReference type="Rhea" id="RHEA:25094"/>
        <dbReference type="ChEBI" id="CHEBI:30616"/>
        <dbReference type="ChEBI" id="CHEBI:57566"/>
        <dbReference type="ChEBI" id="CHEBI:58593"/>
        <dbReference type="ChEBI" id="CHEBI:456216"/>
        <dbReference type="EC" id="2.7.4.25"/>
    </reaction>
</comment>
<keyword evidence="11" id="KW-1185">Reference proteome</keyword>
<evidence type="ECO:0000256" key="7">
    <source>
        <dbReference type="ARBA" id="ARBA00048478"/>
    </source>
</evidence>
<dbReference type="InterPro" id="IPR003136">
    <property type="entry name" value="Cytidylate_kin"/>
</dbReference>
<proteinExistence type="inferred from homology"/>
<evidence type="ECO:0000256" key="8">
    <source>
        <dbReference type="HAMAP-Rule" id="MF_00238"/>
    </source>
</evidence>
<feature type="binding site" evidence="8">
    <location>
        <begin position="7"/>
        <end position="15"/>
    </location>
    <ligand>
        <name>ATP</name>
        <dbReference type="ChEBI" id="CHEBI:30616"/>
    </ligand>
</feature>
<evidence type="ECO:0000256" key="6">
    <source>
        <dbReference type="ARBA" id="ARBA00047615"/>
    </source>
</evidence>
<keyword evidence="3 8" id="KW-0547">Nucleotide-binding</keyword>
<dbReference type="Pfam" id="PF02224">
    <property type="entry name" value="Cytidylate_kin"/>
    <property type="match status" value="1"/>
</dbReference>
<evidence type="ECO:0000256" key="1">
    <source>
        <dbReference type="ARBA" id="ARBA00009427"/>
    </source>
</evidence>
<comment type="catalytic activity">
    <reaction evidence="7 8">
        <text>CMP + ATP = CDP + ADP</text>
        <dbReference type="Rhea" id="RHEA:11600"/>
        <dbReference type="ChEBI" id="CHEBI:30616"/>
        <dbReference type="ChEBI" id="CHEBI:58069"/>
        <dbReference type="ChEBI" id="CHEBI:60377"/>
        <dbReference type="ChEBI" id="CHEBI:456216"/>
        <dbReference type="EC" id="2.7.4.25"/>
    </reaction>
</comment>
<evidence type="ECO:0000313" key="10">
    <source>
        <dbReference type="EMBL" id="WGK68679.1"/>
    </source>
</evidence>
<evidence type="ECO:0000256" key="2">
    <source>
        <dbReference type="ARBA" id="ARBA00022679"/>
    </source>
</evidence>
<name>A0ABY8MIN4_9SPIO</name>
<keyword evidence="5 8" id="KW-0067">ATP-binding</keyword>
<accession>A0ABY8MIN4</accession>
<dbReference type="Gene3D" id="3.40.50.300">
    <property type="entry name" value="P-loop containing nucleotide triphosphate hydrolases"/>
    <property type="match status" value="1"/>
</dbReference>
<dbReference type="InterPro" id="IPR011994">
    <property type="entry name" value="Cytidylate_kinase_dom"/>
</dbReference>
<keyword evidence="8" id="KW-0963">Cytoplasm</keyword>
<reference evidence="10 11" key="1">
    <citation type="submission" date="2023-04" db="EMBL/GenBank/DDBJ databases">
        <title>Spirochaete genome identified in red abalone sample constitutes a novel genus.</title>
        <authorList>
            <person name="Sharma S.P."/>
            <person name="Purcell C.M."/>
            <person name="Hyde J.R."/>
            <person name="Severin A.J."/>
        </authorList>
    </citation>
    <scope>NUCLEOTIDE SEQUENCE [LARGE SCALE GENOMIC DNA]</scope>
    <source>
        <strain evidence="10 11">SP-2023</strain>
    </source>
</reference>
<keyword evidence="4 8" id="KW-0418">Kinase</keyword>
<dbReference type="NCBIfam" id="TIGR00017">
    <property type="entry name" value="cmk"/>
    <property type="match status" value="1"/>
</dbReference>
<dbReference type="HAMAP" id="MF_00238">
    <property type="entry name" value="Cytidyl_kinase_type1"/>
    <property type="match status" value="1"/>
</dbReference>
<sequence length="235" mass="26491">MIITIDGPAGVGKSSVSGYLAKKENILLLKSGSFYRALSLGVKDELAALPSGDPETCYELRDKRWQRLWHRIQSVYIRQQDEQILLNGQDVTDRLGTPEMDFLTPLLSKLPPVRHFINNLLRSQAEGRSLIAEGRDMGTVVFPHARHKFFLEAGSGVRARRRWEQLHPKEQALRSLAEIENQISVRDKIDRNKKEGTLRAAENAHIIDTGSLTFEDVCQIIAGSLNNRNICNHLG</sequence>